<accession>S8AJM2</accession>
<evidence type="ECO:0000313" key="2">
    <source>
        <dbReference type="EMBL" id="EPS43155.1"/>
    </source>
</evidence>
<dbReference type="Proteomes" id="UP000015100">
    <property type="component" value="Unassembled WGS sequence"/>
</dbReference>
<reference evidence="2 3" key="1">
    <citation type="journal article" date="2013" name="PLoS Genet.">
        <title>Genomic mechanisms accounting for the adaptation to parasitism in nematode-trapping fungi.</title>
        <authorList>
            <person name="Meerupati T."/>
            <person name="Andersson K.M."/>
            <person name="Friman E."/>
            <person name="Kumar D."/>
            <person name="Tunlid A."/>
            <person name="Ahren D."/>
        </authorList>
    </citation>
    <scope>NUCLEOTIDE SEQUENCE [LARGE SCALE GENOMIC DNA]</scope>
    <source>
        <strain evidence="2 3">CBS 200.50</strain>
    </source>
</reference>
<comment type="caution">
    <text evidence="2">The sequence shown here is derived from an EMBL/GenBank/DDBJ whole genome shotgun (WGS) entry which is preliminary data.</text>
</comment>
<dbReference type="Pfam" id="PF10528">
    <property type="entry name" value="GLEYA"/>
    <property type="match status" value="1"/>
</dbReference>
<organism evidence="2 3">
    <name type="scientific">Dactylellina haptotyla (strain CBS 200.50)</name>
    <name type="common">Nematode-trapping fungus</name>
    <name type="synonym">Monacrosporium haptotylum</name>
    <dbReference type="NCBI Taxonomy" id="1284197"/>
    <lineage>
        <taxon>Eukaryota</taxon>
        <taxon>Fungi</taxon>
        <taxon>Dikarya</taxon>
        <taxon>Ascomycota</taxon>
        <taxon>Pezizomycotina</taxon>
        <taxon>Orbiliomycetes</taxon>
        <taxon>Orbiliales</taxon>
        <taxon>Orbiliaceae</taxon>
        <taxon>Dactylellina</taxon>
    </lineage>
</organism>
<feature type="domain" description="PA14" evidence="1">
    <location>
        <begin position="290"/>
        <end position="445"/>
    </location>
</feature>
<dbReference type="AlphaFoldDB" id="S8AJM2"/>
<dbReference type="EMBL" id="AQGS01000089">
    <property type="protein sequence ID" value="EPS43155.1"/>
    <property type="molecule type" value="Genomic_DNA"/>
</dbReference>
<proteinExistence type="predicted"/>
<gene>
    <name evidence="2" type="ORF">H072_2855</name>
</gene>
<dbReference type="Gene3D" id="2.60.120.1560">
    <property type="match status" value="1"/>
</dbReference>
<dbReference type="InterPro" id="IPR018871">
    <property type="entry name" value="GLEYA_adhesin_domain"/>
</dbReference>
<dbReference type="HOGENOM" id="CLU_547474_0_0_1"/>
<reference evidence="3" key="2">
    <citation type="submission" date="2013-04" db="EMBL/GenBank/DDBJ databases">
        <title>Genomic mechanisms accounting for the adaptation to parasitism in nematode-trapping fungi.</title>
        <authorList>
            <person name="Ahren D.G."/>
        </authorList>
    </citation>
    <scope>NUCLEOTIDE SEQUENCE [LARGE SCALE GENOMIC DNA]</scope>
    <source>
        <strain evidence="3">CBS 200.50</strain>
    </source>
</reference>
<sequence>MESTTVVVATTAILTQLITTTKKLTETVDRTETTTQSQTVTETSTITNTITATVASSIISTSAVEGFDSEYFKTKPVRSMGMTDSLWLSILTGDTTGLNSWAIPANKVYVYNYRGYFYAPKTLLQHLMNAGTFTPFRLIYGNGGESGSYNLTVVDSNGSIYIEYGSSSPYLVAYSCGDSARSFPGSFGSENIDNVTVTLTATAAGPTVTTTATLVSTTTTTATTTTTQTDTFTPLPETVTMTETATFTPAAGPVTTTATTTLPPMLSTLPDTSCNNAGYRVAMYDNSYLNEDHNYSFGDFQPDQFKSVIPLANSTTNRVGFTYAESTPLNFYGFQPADLQIALNYCGYFYAPNSTWYNFHIYGADDFAEFWVGTDAYSRWTRSNGYITQHNTDGSSSQATAHLYLPAGTYLPLRILYANGGFNGSEYRFEIYDNSNNYYAQFNSECPYFVSYSCYEGIAPQYSLFGQEHDFAKILGLKAMRRTAMEAGHAYNSSQYSL</sequence>
<protein>
    <recommendedName>
        <fullName evidence="1">PA14 domain-containing protein</fullName>
    </recommendedName>
</protein>
<dbReference type="PROSITE" id="PS51820">
    <property type="entry name" value="PA14"/>
    <property type="match status" value="1"/>
</dbReference>
<evidence type="ECO:0000259" key="1">
    <source>
        <dbReference type="PROSITE" id="PS51820"/>
    </source>
</evidence>
<dbReference type="OrthoDB" id="4388755at2759"/>
<name>S8AJM2_DACHA</name>
<dbReference type="InterPro" id="IPR037524">
    <property type="entry name" value="PA14/GLEYA"/>
</dbReference>
<keyword evidence="3" id="KW-1185">Reference proteome</keyword>
<evidence type="ECO:0000313" key="3">
    <source>
        <dbReference type="Proteomes" id="UP000015100"/>
    </source>
</evidence>